<accession>A0A413RME3</accession>
<dbReference type="RefSeq" id="WP_118766926.1">
    <property type="nucleotide sequence ID" value="NZ_QWKP01000180.1"/>
</dbReference>
<evidence type="ECO:0000313" key="3">
    <source>
        <dbReference type="Proteomes" id="UP000283374"/>
    </source>
</evidence>
<dbReference type="Proteomes" id="UP000283374">
    <property type="component" value="Unassembled WGS sequence"/>
</dbReference>
<evidence type="ECO:0000256" key="1">
    <source>
        <dbReference type="ARBA" id="ARBA00022737"/>
    </source>
</evidence>
<dbReference type="EMBL" id="QWKP01000180">
    <property type="protein sequence ID" value="RHA41661.1"/>
    <property type="molecule type" value="Genomic_DNA"/>
</dbReference>
<reference evidence="2 3" key="1">
    <citation type="submission" date="2018-08" db="EMBL/GenBank/DDBJ databases">
        <title>Cellulomonas rhizosphaerae sp. nov., a novel actinomycete isolated from soil.</title>
        <authorList>
            <person name="Tian Y."/>
        </authorList>
    </citation>
    <scope>NUCLEOTIDE SEQUENCE [LARGE SCALE GENOMIC DNA]</scope>
    <source>
        <strain evidence="2 3">NEAU-TCZ24</strain>
    </source>
</reference>
<dbReference type="Gene3D" id="1.25.10.10">
    <property type="entry name" value="Leucine-rich Repeat Variant"/>
    <property type="match status" value="1"/>
</dbReference>
<dbReference type="OrthoDB" id="3386844at2"/>
<gene>
    <name evidence="2" type="ORF">D1825_08085</name>
</gene>
<sequence>MTARRRPEDRVGRAVAEHGLDVVVGWCLDLLAGRPVDDEVVDLLGGAGSAALVAGYRADPAKPQYWPRVWAARGLRYAWTDDPDVHRAVRAALVDDAWRVREHAAALVRLHEVADAAPLLRSLLDDEVPRVRTAAAAALVVVGEHDDLVALASARDVDEEAVAALAARLDVPDPRA</sequence>
<protein>
    <recommendedName>
        <fullName evidence="4">HEAT repeat domain-containing protein</fullName>
    </recommendedName>
</protein>
<organism evidence="2 3">
    <name type="scientific">Cellulomonas rhizosphaerae</name>
    <dbReference type="NCBI Taxonomy" id="2293719"/>
    <lineage>
        <taxon>Bacteria</taxon>
        <taxon>Bacillati</taxon>
        <taxon>Actinomycetota</taxon>
        <taxon>Actinomycetes</taxon>
        <taxon>Micrococcales</taxon>
        <taxon>Cellulomonadaceae</taxon>
        <taxon>Cellulomonas</taxon>
    </lineage>
</organism>
<dbReference type="InterPro" id="IPR016024">
    <property type="entry name" value="ARM-type_fold"/>
</dbReference>
<dbReference type="InterPro" id="IPR000357">
    <property type="entry name" value="HEAT"/>
</dbReference>
<evidence type="ECO:0008006" key="4">
    <source>
        <dbReference type="Google" id="ProtNLM"/>
    </source>
</evidence>
<dbReference type="Pfam" id="PF02985">
    <property type="entry name" value="HEAT"/>
    <property type="match status" value="1"/>
</dbReference>
<evidence type="ECO:0000313" key="2">
    <source>
        <dbReference type="EMBL" id="RHA41661.1"/>
    </source>
</evidence>
<proteinExistence type="predicted"/>
<keyword evidence="3" id="KW-1185">Reference proteome</keyword>
<keyword evidence="1" id="KW-0677">Repeat</keyword>
<dbReference type="SUPFAM" id="SSF48371">
    <property type="entry name" value="ARM repeat"/>
    <property type="match status" value="1"/>
</dbReference>
<dbReference type="InterPro" id="IPR011989">
    <property type="entry name" value="ARM-like"/>
</dbReference>
<comment type="caution">
    <text evidence="2">The sequence shown here is derived from an EMBL/GenBank/DDBJ whole genome shotgun (WGS) entry which is preliminary data.</text>
</comment>
<dbReference type="AlphaFoldDB" id="A0A413RME3"/>
<name>A0A413RME3_9CELL</name>